<dbReference type="PANTHER" id="PTHR30061:SF50">
    <property type="entry name" value="MALTOSE_MALTODEXTRIN-BINDING PERIPLASMIC PROTEIN"/>
    <property type="match status" value="1"/>
</dbReference>
<evidence type="ECO:0000256" key="3">
    <source>
        <dbReference type="ARBA" id="ARBA00022729"/>
    </source>
</evidence>
<keyword evidence="2" id="KW-0813">Transport</keyword>
<dbReference type="STRING" id="909613.UO65_0777"/>
<dbReference type="AlphaFoldDB" id="W7J4J9"/>
<reference evidence="5 6" key="1">
    <citation type="journal article" date="2014" name="Genome Announc.">
        <title>Draft Genome Sequence of the Antitrypanosomally Active Sponge-Associated Bacterium Actinokineospora sp. Strain EG49.</title>
        <authorList>
            <person name="Harjes J."/>
            <person name="Ryu T."/>
            <person name="Abdelmohsen U.R."/>
            <person name="Moitinho-Silva L."/>
            <person name="Horn H."/>
            <person name="Ravasi T."/>
            <person name="Hentschel U."/>
        </authorList>
    </citation>
    <scope>NUCLEOTIDE SEQUENCE [LARGE SCALE GENOMIC DNA]</scope>
    <source>
        <strain evidence="5 6">EG49</strain>
    </source>
</reference>
<feature type="chain" id="PRO_5038564574" evidence="4">
    <location>
        <begin position="22"/>
        <end position="432"/>
    </location>
</feature>
<dbReference type="GO" id="GO:0015768">
    <property type="term" value="P:maltose transport"/>
    <property type="evidence" value="ECO:0007669"/>
    <property type="project" value="TreeGrafter"/>
</dbReference>
<dbReference type="EMBL" id="AYXG01000028">
    <property type="protein sequence ID" value="EWC63947.1"/>
    <property type="molecule type" value="Genomic_DNA"/>
</dbReference>
<name>W7J4J9_9PSEU</name>
<dbReference type="InterPro" id="IPR006059">
    <property type="entry name" value="SBP"/>
</dbReference>
<accession>W7J4J9</accession>
<evidence type="ECO:0000313" key="6">
    <source>
        <dbReference type="Proteomes" id="UP000019277"/>
    </source>
</evidence>
<comment type="caution">
    <text evidence="5">The sequence shown here is derived from an EMBL/GenBank/DDBJ whole genome shotgun (WGS) entry which is preliminary data.</text>
</comment>
<feature type="signal peptide" evidence="4">
    <location>
        <begin position="1"/>
        <end position="21"/>
    </location>
</feature>
<dbReference type="PROSITE" id="PS51257">
    <property type="entry name" value="PROKAR_LIPOPROTEIN"/>
    <property type="match status" value="1"/>
</dbReference>
<dbReference type="RefSeq" id="WP_233427430.1">
    <property type="nucleotide sequence ID" value="NZ_AYXG01000028.1"/>
</dbReference>
<keyword evidence="6" id="KW-1185">Reference proteome</keyword>
<comment type="similarity">
    <text evidence="1">Belongs to the bacterial solute-binding protein 1 family.</text>
</comment>
<organism evidence="5 6">
    <name type="scientific">Actinokineospora spheciospongiae</name>
    <dbReference type="NCBI Taxonomy" id="909613"/>
    <lineage>
        <taxon>Bacteria</taxon>
        <taxon>Bacillati</taxon>
        <taxon>Actinomycetota</taxon>
        <taxon>Actinomycetes</taxon>
        <taxon>Pseudonocardiales</taxon>
        <taxon>Pseudonocardiaceae</taxon>
        <taxon>Actinokineospora</taxon>
    </lineage>
</organism>
<dbReference type="GO" id="GO:0042956">
    <property type="term" value="P:maltodextrin transmembrane transport"/>
    <property type="evidence" value="ECO:0007669"/>
    <property type="project" value="TreeGrafter"/>
</dbReference>
<dbReference type="eggNOG" id="COG1653">
    <property type="taxonomic scope" value="Bacteria"/>
</dbReference>
<evidence type="ECO:0000256" key="4">
    <source>
        <dbReference type="SAM" id="SignalP"/>
    </source>
</evidence>
<evidence type="ECO:0000256" key="1">
    <source>
        <dbReference type="ARBA" id="ARBA00008520"/>
    </source>
</evidence>
<dbReference type="GO" id="GO:1901982">
    <property type="term" value="F:maltose binding"/>
    <property type="evidence" value="ECO:0007669"/>
    <property type="project" value="TreeGrafter"/>
</dbReference>
<evidence type="ECO:0000313" key="5">
    <source>
        <dbReference type="EMBL" id="EWC63947.1"/>
    </source>
</evidence>
<keyword evidence="5" id="KW-0762">Sugar transport</keyword>
<evidence type="ECO:0000256" key="2">
    <source>
        <dbReference type="ARBA" id="ARBA00022448"/>
    </source>
</evidence>
<keyword evidence="3 4" id="KW-0732">Signal</keyword>
<dbReference type="Proteomes" id="UP000019277">
    <property type="component" value="Unassembled WGS sequence"/>
</dbReference>
<dbReference type="PANTHER" id="PTHR30061">
    <property type="entry name" value="MALTOSE-BINDING PERIPLASMIC PROTEIN"/>
    <property type="match status" value="1"/>
</dbReference>
<protein>
    <submittedName>
        <fullName evidence="5">Sugar transporter sugar binding protein</fullName>
    </submittedName>
</protein>
<dbReference type="PATRIC" id="fig|909613.9.peg.796"/>
<sequence length="432" mass="44907">MRVRSRSAVGGVALAATVALALAGCAGSSGGSGEAAQSGPRTVTVWLMNGSAPTTLTDALHKEFEAAHPEVTVKYEIQQWNGIQDKLTTALSGNDAPDVIEIGNTQAPKFAAAEVLTDLTADAGALSGDQWLASLKASGSWDGKQYAIPFYAANREVLYRKDMFEQAGITAAPTSRQEWLDAIAKLRATFGSDPDFQALYLPGQNWYSLLSFIYDEGGDIAKQDGTKFTASLDSPQAKAGLEFYKQLTEASGTKAPKDADEQTPEQAGIYGGGKVAMFVGLPWEVATAAKSDPTLTAKTSAFPIPSKDAGKTAPVFQGGSNLAIPAKSANQDLAKDYLKLMASAKYQADFAKAGMIPGTSSDTSALDADPVNAAMAKASKNGRSVPATPGWAAIEAGQNPLKDMLTAYLTGAKDIDAATSDANAALNKAFAG</sequence>
<dbReference type="Pfam" id="PF01547">
    <property type="entry name" value="SBP_bac_1"/>
    <property type="match status" value="1"/>
</dbReference>
<dbReference type="Gene3D" id="3.40.190.10">
    <property type="entry name" value="Periplasmic binding protein-like II"/>
    <property type="match status" value="2"/>
</dbReference>
<dbReference type="GO" id="GO:0055052">
    <property type="term" value="C:ATP-binding cassette (ABC) transporter complex, substrate-binding subunit-containing"/>
    <property type="evidence" value="ECO:0007669"/>
    <property type="project" value="TreeGrafter"/>
</dbReference>
<proteinExistence type="inferred from homology"/>
<dbReference type="SUPFAM" id="SSF53850">
    <property type="entry name" value="Periplasmic binding protein-like II"/>
    <property type="match status" value="1"/>
</dbReference>
<dbReference type="CDD" id="cd14747">
    <property type="entry name" value="PBP2_MalE"/>
    <property type="match status" value="1"/>
</dbReference>
<gene>
    <name evidence="5" type="ORF">UO65_0777</name>
</gene>